<dbReference type="CDD" id="cd16143">
    <property type="entry name" value="ARS_like"/>
    <property type="match status" value="1"/>
</dbReference>
<dbReference type="SUPFAM" id="SSF53649">
    <property type="entry name" value="Alkaline phosphatase-like"/>
    <property type="match status" value="1"/>
</dbReference>
<comment type="similarity">
    <text evidence="1">Belongs to the sulfatase family.</text>
</comment>
<sequence length="514" mass="56604">MFRSLMSSMICGVGLCLTAAEKPNIIIIYGDDIGYGDFSCYGGTGVDTYNIDTLAVNGQRFLSAYAAAATCTPSRYSLMTGEYAFRNKKAKILPGNAPLIIDTKRTNMPAFMRDKGYATGLVGKWHLGLGLSSEPLNWNQEIKPGPKEVGFDYSFYMAATADRVPSVYIEDGHIVNLDPKDPVQVDYEKQVGNEPTGVSHPHLLRMQADLQHSGTIINGISRIGFMTGGNKARFKDESMADTYLGKAIDFIDKNKSNPFMLYYAPNENHVPRVIHPRFKGSTSLGPRGDALALFDWCVGRVVEELKAKGIYKNTIIIISSDNGPVLFDGYWEGAIENQGAHQSNGPWRGGKYSRWEGGTRMPFIVSWPGKVKPGISNALISQTDLFASFAALLGEEVPANSAKDSVNVLPALLGESDKGRDFVIQEALTQLAIRKGEWKYIPPGTITERLGIGRFQKTEVLEPGLLYHLSEDPSEQNNLAGQYPNKVRELRKIIHDIDPSKAKMGKFSKKQLGF</sequence>
<keyword evidence="5" id="KW-1185">Reference proteome</keyword>
<dbReference type="Gene3D" id="3.40.720.10">
    <property type="entry name" value="Alkaline Phosphatase, subunit A"/>
    <property type="match status" value="1"/>
</dbReference>
<dbReference type="Gene3D" id="3.30.1120.10">
    <property type="match status" value="1"/>
</dbReference>
<dbReference type="RefSeq" id="WP_274153725.1">
    <property type="nucleotide sequence ID" value="NZ_CP117812.1"/>
</dbReference>
<dbReference type="PROSITE" id="PS00523">
    <property type="entry name" value="SULFATASE_1"/>
    <property type="match status" value="1"/>
</dbReference>
<gene>
    <name evidence="4" type="ORF">PQO03_13530</name>
</gene>
<dbReference type="PANTHER" id="PTHR43751:SF3">
    <property type="entry name" value="SULFATASE N-TERMINAL DOMAIN-CONTAINING PROTEIN"/>
    <property type="match status" value="1"/>
</dbReference>
<dbReference type="InterPro" id="IPR024607">
    <property type="entry name" value="Sulfatase_CS"/>
</dbReference>
<evidence type="ECO:0000256" key="1">
    <source>
        <dbReference type="ARBA" id="ARBA00008779"/>
    </source>
</evidence>
<name>A0ABY7VX73_9BACT</name>
<reference evidence="4 5" key="1">
    <citation type="submission" date="2023-02" db="EMBL/GenBank/DDBJ databases">
        <title>Genome sequence of Lentisphaera profundi SAORIC-696.</title>
        <authorList>
            <person name="Kim e."/>
            <person name="Cho J.-C."/>
            <person name="Choi A."/>
            <person name="Kang I."/>
        </authorList>
    </citation>
    <scope>NUCLEOTIDE SEQUENCE [LARGE SCALE GENOMIC DNA]</scope>
    <source>
        <strain evidence="4 5">SAORIC-696</strain>
    </source>
</reference>
<dbReference type="InterPro" id="IPR000917">
    <property type="entry name" value="Sulfatase_N"/>
</dbReference>
<protein>
    <submittedName>
        <fullName evidence="4">Arylsulfatase</fullName>
    </submittedName>
</protein>
<organism evidence="4 5">
    <name type="scientific">Lentisphaera profundi</name>
    <dbReference type="NCBI Taxonomy" id="1658616"/>
    <lineage>
        <taxon>Bacteria</taxon>
        <taxon>Pseudomonadati</taxon>
        <taxon>Lentisphaerota</taxon>
        <taxon>Lentisphaeria</taxon>
        <taxon>Lentisphaerales</taxon>
        <taxon>Lentisphaeraceae</taxon>
        <taxon>Lentisphaera</taxon>
    </lineage>
</organism>
<dbReference type="PROSITE" id="PS00149">
    <property type="entry name" value="SULFATASE_2"/>
    <property type="match status" value="1"/>
</dbReference>
<evidence type="ECO:0000256" key="2">
    <source>
        <dbReference type="ARBA" id="ARBA00022801"/>
    </source>
</evidence>
<feature type="domain" description="Sulfatase N-terminal" evidence="3">
    <location>
        <begin position="23"/>
        <end position="394"/>
    </location>
</feature>
<accession>A0ABY7VX73</accession>
<keyword evidence="2" id="KW-0378">Hydrolase</keyword>
<dbReference type="PANTHER" id="PTHR43751">
    <property type="entry name" value="SULFATASE"/>
    <property type="match status" value="1"/>
</dbReference>
<dbReference type="Pfam" id="PF00884">
    <property type="entry name" value="Sulfatase"/>
    <property type="match status" value="1"/>
</dbReference>
<dbReference type="InterPro" id="IPR017850">
    <property type="entry name" value="Alkaline_phosphatase_core_sf"/>
</dbReference>
<evidence type="ECO:0000259" key="3">
    <source>
        <dbReference type="Pfam" id="PF00884"/>
    </source>
</evidence>
<evidence type="ECO:0000313" key="4">
    <source>
        <dbReference type="EMBL" id="WDE98856.1"/>
    </source>
</evidence>
<proteinExistence type="inferred from homology"/>
<evidence type="ECO:0000313" key="5">
    <source>
        <dbReference type="Proteomes" id="UP001214250"/>
    </source>
</evidence>
<dbReference type="Proteomes" id="UP001214250">
    <property type="component" value="Chromosome 2"/>
</dbReference>
<dbReference type="InterPro" id="IPR052701">
    <property type="entry name" value="GAG_Ulvan_Degrading_Sulfatases"/>
</dbReference>
<dbReference type="EMBL" id="CP117812">
    <property type="protein sequence ID" value="WDE98856.1"/>
    <property type="molecule type" value="Genomic_DNA"/>
</dbReference>